<dbReference type="InterPro" id="IPR011990">
    <property type="entry name" value="TPR-like_helical_dom_sf"/>
</dbReference>
<evidence type="ECO:0000259" key="3">
    <source>
        <dbReference type="Pfam" id="PF24883"/>
    </source>
</evidence>
<sequence length="1139" mass="121017">MEPSGRSEDTCRTVPQCQPGGGVGAWGPIDSSGWPADRTVRSWFVYCDRLHRANGMPSQRTVAGLMGLSAPTRVGELLRGLLPADADQARRLLEALGAVGDEVDLGLRKHAAARRARDAAEAAVVRQHPGWWIRSGYVAQVRTIAPVELHDRDAELAELAGFCDGAERYVWWRADARAGKTALMAWFVTHPPPDVWVVSFFVTGRMVGYADATAYTDVLLEQLAAITGQTLPNLVTVAQRDALRHRLLEAALVEAARQRARLVLVVDGLDEDHSTRPRSGLASIASLLPRHDERLRVIVAGRPDPRLPRDVDPDHPLHTCARRPLPPSPHARSLTEAAQTELDHVLTSDPDGLARDVVGLVTASGGGLAQPDLEHLTGRAPYELDALLSSVFGRTVGSRAGPGGAGPPVLLFTHETLYVQAVARLGVRLIDDWRQRLHDWAATYAARDWPADTPRYLIRGYPQLLAETRDSPRLVALATDPTRHDRMLSLTGGDAAALGEITTAQDLVLAQPEPDLLAMARLSIRRDRVASRNAEIPTVLPAVWAAIGQPDRAEAVAHGITDQFRRARALAAVAMAAAGSGDLDRAQRTALAAETVAGNVTDPHDRARAFVAVAKALAAAGEFDRAEAACDLIDDRYQQTRAQAAVAAAIAAAGEFDRAEALTRAALDPYQHGQVLAAAAGAIAAAGDLDRAEKVGRDTTDPYPRLQALAAVAEAAIAAGDRDRAGMLADKVEALARGTVDPYARARALAAAARAIASAGEFDRAEVTARSTTDLYPQVQALAAVADVAARAGDRRRAGQLADAVEALADRADHGYERARALAAAAGAIAAAGDLDRAEAVAHRIYNPDNQTQALAAVATAAAAAGHHDRARRLADEAETVAHRSIADRRQSARRMTELADMAGPGRSELTRLTARMLADPYQDAQILAAAATATGAAGDLDRTRRLADEAESATRGVADPYRQAHLFAVVAEARAASDDLERAEATARGIVNRDLRTGALAALRADDNGVRRQLLDDTTEAIARSVAAPSTSAQAHALAAAARMAAAIGDLDRTGWFVDEAREAARGITDHDQRTQVRAALVEASVAAGDLDRADAIARIHDFVRGRTYRSPWSPPSPPPAIWTGPRPPPETSGRAGR</sequence>
<dbReference type="EMBL" id="BLPG01000001">
    <property type="protein sequence ID" value="GFJ95015.1"/>
    <property type="molecule type" value="Genomic_DNA"/>
</dbReference>
<feature type="region of interest" description="Disordered" evidence="2">
    <location>
        <begin position="305"/>
        <end position="332"/>
    </location>
</feature>
<name>A0A6V8LQL9_9ACTN</name>
<dbReference type="Proteomes" id="UP000482960">
    <property type="component" value="Unassembled WGS sequence"/>
</dbReference>
<feature type="compositionally biased region" description="Basic and acidic residues" evidence="2">
    <location>
        <begin position="305"/>
        <end position="317"/>
    </location>
</feature>
<evidence type="ECO:0000256" key="2">
    <source>
        <dbReference type="SAM" id="MobiDB-lite"/>
    </source>
</evidence>
<keyword evidence="5" id="KW-1185">Reference proteome</keyword>
<feature type="domain" description="Nephrocystin 3-like N-terminal" evidence="3">
    <location>
        <begin position="167"/>
        <end position="302"/>
    </location>
</feature>
<dbReference type="Gene3D" id="1.25.40.10">
    <property type="entry name" value="Tetratricopeptide repeat domain"/>
    <property type="match status" value="3"/>
</dbReference>
<dbReference type="AlphaFoldDB" id="A0A6V8LQL9"/>
<feature type="compositionally biased region" description="Basic and acidic residues" evidence="2">
    <location>
        <begin position="1"/>
        <end position="11"/>
    </location>
</feature>
<gene>
    <name evidence="4" type="ORF">Prum_086570</name>
</gene>
<keyword evidence="1" id="KW-0677">Repeat</keyword>
<dbReference type="Pfam" id="PF24883">
    <property type="entry name" value="NPHP3_N"/>
    <property type="match status" value="1"/>
</dbReference>
<organism evidence="4 5">
    <name type="scientific">Phytohabitans rumicis</name>
    <dbReference type="NCBI Taxonomy" id="1076125"/>
    <lineage>
        <taxon>Bacteria</taxon>
        <taxon>Bacillati</taxon>
        <taxon>Actinomycetota</taxon>
        <taxon>Actinomycetes</taxon>
        <taxon>Micromonosporales</taxon>
        <taxon>Micromonosporaceae</taxon>
    </lineage>
</organism>
<protein>
    <recommendedName>
        <fullName evidence="3">Nephrocystin 3-like N-terminal domain-containing protein</fullName>
    </recommendedName>
</protein>
<evidence type="ECO:0000256" key="1">
    <source>
        <dbReference type="ARBA" id="ARBA00022737"/>
    </source>
</evidence>
<accession>A0A6V8LQL9</accession>
<feature type="compositionally biased region" description="Pro residues" evidence="2">
    <location>
        <begin position="1114"/>
        <end position="1132"/>
    </location>
</feature>
<reference evidence="4 5" key="1">
    <citation type="submission" date="2020-03" db="EMBL/GenBank/DDBJ databases">
        <title>Whole genome shotgun sequence of Phytohabitans rumicis NBRC 108638.</title>
        <authorList>
            <person name="Komaki H."/>
            <person name="Tamura T."/>
        </authorList>
    </citation>
    <scope>NUCLEOTIDE SEQUENCE [LARGE SCALE GENOMIC DNA]</scope>
    <source>
        <strain evidence="4 5">NBRC 108638</strain>
    </source>
</reference>
<reference evidence="4 5" key="2">
    <citation type="submission" date="2020-03" db="EMBL/GenBank/DDBJ databases">
        <authorList>
            <person name="Ichikawa N."/>
            <person name="Kimura A."/>
            <person name="Kitahashi Y."/>
            <person name="Uohara A."/>
        </authorList>
    </citation>
    <scope>NUCLEOTIDE SEQUENCE [LARGE SCALE GENOMIC DNA]</scope>
    <source>
        <strain evidence="4 5">NBRC 108638</strain>
    </source>
</reference>
<evidence type="ECO:0000313" key="5">
    <source>
        <dbReference type="Proteomes" id="UP000482960"/>
    </source>
</evidence>
<feature type="region of interest" description="Disordered" evidence="2">
    <location>
        <begin position="1108"/>
        <end position="1139"/>
    </location>
</feature>
<evidence type="ECO:0000313" key="4">
    <source>
        <dbReference type="EMBL" id="GFJ95015.1"/>
    </source>
</evidence>
<comment type="caution">
    <text evidence="4">The sequence shown here is derived from an EMBL/GenBank/DDBJ whole genome shotgun (WGS) entry which is preliminary data.</text>
</comment>
<proteinExistence type="predicted"/>
<feature type="region of interest" description="Disordered" evidence="2">
    <location>
        <begin position="1"/>
        <end position="24"/>
    </location>
</feature>
<dbReference type="InterPro" id="IPR056884">
    <property type="entry name" value="NPHP3-like_N"/>
</dbReference>